<dbReference type="InterPro" id="IPR036514">
    <property type="entry name" value="SGNH_hydro_sf"/>
</dbReference>
<dbReference type="InterPro" id="IPR013830">
    <property type="entry name" value="SGNH_hydro"/>
</dbReference>
<keyword evidence="3" id="KW-0378">Hydrolase</keyword>
<dbReference type="Proteomes" id="UP000051445">
    <property type="component" value="Unassembled WGS sequence"/>
</dbReference>
<dbReference type="CDD" id="cd04506">
    <property type="entry name" value="SGNH_hydrolase_YpmR_like"/>
    <property type="match status" value="1"/>
</dbReference>
<dbReference type="STRING" id="1423746.FD27_GL000816"/>
<dbReference type="RefSeq" id="WP_057750579.1">
    <property type="nucleotide sequence ID" value="NZ_AZER01000016.1"/>
</dbReference>
<feature type="domain" description="SGNH hydrolase-type esterase" evidence="2">
    <location>
        <begin position="49"/>
        <end position="284"/>
    </location>
</feature>
<accession>A0A0R1P398</accession>
<dbReference type="PANTHER" id="PTHR30383">
    <property type="entry name" value="THIOESTERASE 1/PROTEASE 1/LYSOPHOSPHOLIPASE L1"/>
    <property type="match status" value="1"/>
</dbReference>
<dbReference type="AlphaFoldDB" id="A0A0R1P398"/>
<sequence>MKPGFKWLIAMIALLAIGGIGWFSYQQHFIHHSITSPQRVEKKNVKLVALGDSLTHGQGDEQKQGGYVSIIKQKIEHRYHKTTVTTVNYGVSGDRSDQILDRLDSQKQLRADLHSADVVTMTVGGNDLMQTLERDVLMQSTSSVQKSIDQAQVTYQQKLAKLFNAVRKENPHAPIFVMSIYNPFYTYFPDVAVINNAVVQWNQATASTMKNYHYMYFVDINHLMSYGQYTTKAQREQLVQREQAVNHGKVSQSRALSIMSNKDHNLNNLISTDDNFHPNHRGYEQIANRLFKSMERHDDWEFTKE</sequence>
<name>A0A0R1P398_9LACO</name>
<keyword evidence="4" id="KW-1185">Reference proteome</keyword>
<keyword evidence="1" id="KW-0812">Transmembrane</keyword>
<dbReference type="PANTHER" id="PTHR30383:SF27">
    <property type="entry name" value="SPORE GERMINATION LIPASE LIPC"/>
    <property type="match status" value="1"/>
</dbReference>
<gene>
    <name evidence="3" type="ORF">FD27_GL000816</name>
</gene>
<evidence type="ECO:0000313" key="3">
    <source>
        <dbReference type="EMBL" id="KRL27069.1"/>
    </source>
</evidence>
<reference evidence="3 4" key="1">
    <citation type="journal article" date="2015" name="Genome Announc.">
        <title>Expanding the biotechnology potential of lactobacilli through comparative genomics of 213 strains and associated genera.</title>
        <authorList>
            <person name="Sun Z."/>
            <person name="Harris H.M."/>
            <person name="McCann A."/>
            <person name="Guo C."/>
            <person name="Argimon S."/>
            <person name="Zhang W."/>
            <person name="Yang X."/>
            <person name="Jeffery I.B."/>
            <person name="Cooney J.C."/>
            <person name="Kagawa T.F."/>
            <person name="Liu W."/>
            <person name="Song Y."/>
            <person name="Salvetti E."/>
            <person name="Wrobel A."/>
            <person name="Rasinkangas P."/>
            <person name="Parkhill J."/>
            <person name="Rea M.C."/>
            <person name="O'Sullivan O."/>
            <person name="Ritari J."/>
            <person name="Douillard F.P."/>
            <person name="Paul Ross R."/>
            <person name="Yang R."/>
            <person name="Briner A.E."/>
            <person name="Felis G.E."/>
            <person name="de Vos W.M."/>
            <person name="Barrangou R."/>
            <person name="Klaenhammer T.R."/>
            <person name="Caufield P.W."/>
            <person name="Cui Y."/>
            <person name="Zhang H."/>
            <person name="O'Toole P.W."/>
        </authorList>
    </citation>
    <scope>NUCLEOTIDE SEQUENCE [LARGE SCALE GENOMIC DNA]</scope>
    <source>
        <strain evidence="3 4">DSM 13145</strain>
    </source>
</reference>
<dbReference type="EMBL" id="AZER01000016">
    <property type="protein sequence ID" value="KRL27069.1"/>
    <property type="molecule type" value="Genomic_DNA"/>
</dbReference>
<dbReference type="Pfam" id="PF13472">
    <property type="entry name" value="Lipase_GDSL_2"/>
    <property type="match status" value="1"/>
</dbReference>
<keyword evidence="1" id="KW-0472">Membrane</keyword>
<dbReference type="GO" id="GO:0004622">
    <property type="term" value="F:phosphatidylcholine lysophospholipase activity"/>
    <property type="evidence" value="ECO:0007669"/>
    <property type="project" value="TreeGrafter"/>
</dbReference>
<organism evidence="3 4">
    <name type="scientific">Limosilactobacillus frumenti DSM 13145</name>
    <dbReference type="NCBI Taxonomy" id="1423746"/>
    <lineage>
        <taxon>Bacteria</taxon>
        <taxon>Bacillati</taxon>
        <taxon>Bacillota</taxon>
        <taxon>Bacilli</taxon>
        <taxon>Lactobacillales</taxon>
        <taxon>Lactobacillaceae</taxon>
        <taxon>Limosilactobacillus</taxon>
    </lineage>
</organism>
<dbReference type="InterPro" id="IPR051532">
    <property type="entry name" value="Ester_Hydrolysis_Enzymes"/>
</dbReference>
<evidence type="ECO:0000313" key="4">
    <source>
        <dbReference type="Proteomes" id="UP000051445"/>
    </source>
</evidence>
<dbReference type="PATRIC" id="fig|1423746.3.peg.824"/>
<dbReference type="Gene3D" id="3.40.50.1110">
    <property type="entry name" value="SGNH hydrolase"/>
    <property type="match status" value="1"/>
</dbReference>
<keyword evidence="1" id="KW-1133">Transmembrane helix</keyword>
<evidence type="ECO:0000256" key="1">
    <source>
        <dbReference type="SAM" id="Phobius"/>
    </source>
</evidence>
<evidence type="ECO:0000259" key="2">
    <source>
        <dbReference type="Pfam" id="PF13472"/>
    </source>
</evidence>
<proteinExistence type="predicted"/>
<protein>
    <submittedName>
        <fullName evidence="3">SGNH superfamily hydrolase</fullName>
    </submittedName>
</protein>
<feature type="transmembrane region" description="Helical" evidence="1">
    <location>
        <begin position="7"/>
        <end position="25"/>
    </location>
</feature>
<dbReference type="OrthoDB" id="252349at2"/>
<dbReference type="SUPFAM" id="SSF52266">
    <property type="entry name" value="SGNH hydrolase"/>
    <property type="match status" value="1"/>
</dbReference>
<comment type="caution">
    <text evidence="3">The sequence shown here is derived from an EMBL/GenBank/DDBJ whole genome shotgun (WGS) entry which is preliminary data.</text>
</comment>